<protein>
    <submittedName>
        <fullName evidence="2">Uncharacterized protein</fullName>
    </submittedName>
</protein>
<comment type="caution">
    <text evidence="2">The sequence shown here is derived from an EMBL/GenBank/DDBJ whole genome shotgun (WGS) entry which is preliminary data.</text>
</comment>
<feature type="compositionally biased region" description="Basic and acidic residues" evidence="1">
    <location>
        <begin position="48"/>
        <end position="88"/>
    </location>
</feature>
<keyword evidence="3" id="KW-1185">Reference proteome</keyword>
<dbReference type="Proteomes" id="UP000807504">
    <property type="component" value="Unassembled WGS sequence"/>
</dbReference>
<feature type="compositionally biased region" description="Basic and acidic residues" evidence="1">
    <location>
        <begin position="111"/>
        <end position="126"/>
    </location>
</feature>
<feature type="region of interest" description="Disordered" evidence="1">
    <location>
        <begin position="1"/>
        <end position="194"/>
    </location>
</feature>
<evidence type="ECO:0000256" key="1">
    <source>
        <dbReference type="SAM" id="MobiDB-lite"/>
    </source>
</evidence>
<reference evidence="2" key="2">
    <citation type="submission" date="2020-06" db="EMBL/GenBank/DDBJ databases">
        <authorList>
            <person name="Sheffer M."/>
        </authorList>
    </citation>
    <scope>NUCLEOTIDE SEQUENCE</scope>
</reference>
<reference evidence="2" key="1">
    <citation type="journal article" date="2020" name="bioRxiv">
        <title>Chromosome-level reference genome of the European wasp spider Argiope bruennichi: a resource for studies on range expansion and evolutionary adaptation.</title>
        <authorList>
            <person name="Sheffer M.M."/>
            <person name="Hoppe A."/>
            <person name="Krehenwinkel H."/>
            <person name="Uhl G."/>
            <person name="Kuss A.W."/>
            <person name="Jensen L."/>
            <person name="Jensen C."/>
            <person name="Gillespie R.G."/>
            <person name="Hoff K.J."/>
            <person name="Prost S."/>
        </authorList>
    </citation>
    <scope>NUCLEOTIDE SEQUENCE</scope>
</reference>
<evidence type="ECO:0000313" key="3">
    <source>
        <dbReference type="Proteomes" id="UP000807504"/>
    </source>
</evidence>
<gene>
    <name evidence="2" type="ORF">HNY73_010333</name>
</gene>
<dbReference type="AlphaFoldDB" id="A0A8T0F2Z4"/>
<accession>A0A8T0F2Z4</accession>
<sequence length="218" mass="23629">MGGGEPERQGRKSRGGREGLGPRTWWALGAWRNGRGATGERPGRGGGPRHEQEKGGQQSQKKETGQTERGRGGGREKGGQRGEAEKRGTRSSGGEGEEKKCKRARKRLRRQGKDAKEGAGPRETGRYKRTRGGAGRQQDGRHRGARRRREEVESPGAGGRQESSSGGKKERRQIEWGGGQSGNTGAEVCMPEKPGTCANRVRLSLVKSINKGLRHCTL</sequence>
<feature type="compositionally biased region" description="Basic and acidic residues" evidence="1">
    <location>
        <begin position="1"/>
        <end position="10"/>
    </location>
</feature>
<feature type="compositionally biased region" description="Basic residues" evidence="1">
    <location>
        <begin position="101"/>
        <end position="110"/>
    </location>
</feature>
<evidence type="ECO:0000313" key="2">
    <source>
        <dbReference type="EMBL" id="KAF8784685.1"/>
    </source>
</evidence>
<name>A0A8T0F2Z4_ARGBR</name>
<proteinExistence type="predicted"/>
<feature type="compositionally biased region" description="Basic and acidic residues" evidence="1">
    <location>
        <begin position="138"/>
        <end position="152"/>
    </location>
</feature>
<organism evidence="2 3">
    <name type="scientific">Argiope bruennichi</name>
    <name type="common">Wasp spider</name>
    <name type="synonym">Aranea bruennichi</name>
    <dbReference type="NCBI Taxonomy" id="94029"/>
    <lineage>
        <taxon>Eukaryota</taxon>
        <taxon>Metazoa</taxon>
        <taxon>Ecdysozoa</taxon>
        <taxon>Arthropoda</taxon>
        <taxon>Chelicerata</taxon>
        <taxon>Arachnida</taxon>
        <taxon>Araneae</taxon>
        <taxon>Araneomorphae</taxon>
        <taxon>Entelegynae</taxon>
        <taxon>Araneoidea</taxon>
        <taxon>Araneidae</taxon>
        <taxon>Argiope</taxon>
    </lineage>
</organism>
<dbReference type="EMBL" id="JABXBU010000030">
    <property type="protein sequence ID" value="KAF8784685.1"/>
    <property type="molecule type" value="Genomic_DNA"/>
</dbReference>